<gene>
    <name evidence="1" type="ORF">FRACYDRAFT_271211</name>
</gene>
<name>A0A1E7EW74_9STRA</name>
<reference evidence="1 2" key="1">
    <citation type="submission" date="2016-09" db="EMBL/GenBank/DDBJ databases">
        <title>Extensive genetic diversity and differential bi-allelic expression allows diatom success in the polar Southern Ocean.</title>
        <authorList>
            <consortium name="DOE Joint Genome Institute"/>
            <person name="Mock T."/>
            <person name="Otillar R.P."/>
            <person name="Strauss J."/>
            <person name="Dupont C."/>
            <person name="Frickenhaus S."/>
            <person name="Maumus F."/>
            <person name="Mcmullan M."/>
            <person name="Sanges R."/>
            <person name="Schmutz J."/>
            <person name="Toseland A."/>
            <person name="Valas R."/>
            <person name="Veluchamy A."/>
            <person name="Ward B.J."/>
            <person name="Allen A."/>
            <person name="Barry K."/>
            <person name="Falciatore A."/>
            <person name="Ferrante M."/>
            <person name="Fortunato A.E."/>
            <person name="Gloeckner G."/>
            <person name="Gruber A."/>
            <person name="Hipkin R."/>
            <person name="Janech M."/>
            <person name="Kroth P."/>
            <person name="Leese F."/>
            <person name="Lindquist E."/>
            <person name="Lyon B.R."/>
            <person name="Martin J."/>
            <person name="Mayer C."/>
            <person name="Parker M."/>
            <person name="Quesneville H."/>
            <person name="Raymond J."/>
            <person name="Uhlig C."/>
            <person name="Valentin K.U."/>
            <person name="Worden A.Z."/>
            <person name="Armbrust E.V."/>
            <person name="Bowler C."/>
            <person name="Green B."/>
            <person name="Moulton V."/>
            <person name="Van Oosterhout C."/>
            <person name="Grigoriev I."/>
        </authorList>
    </citation>
    <scope>NUCLEOTIDE SEQUENCE [LARGE SCALE GENOMIC DNA]</scope>
    <source>
        <strain evidence="1 2">CCMP1102</strain>
    </source>
</reference>
<sequence>MDKTLPALLETTRQVAVTIPKITKTVETGSKAIIQDVSGNYNKRIAKSKPKITTMFQDFTASVNDPNRMGSL</sequence>
<protein>
    <submittedName>
        <fullName evidence="1">Uncharacterized protein</fullName>
    </submittedName>
</protein>
<dbReference type="AlphaFoldDB" id="A0A1E7EW74"/>
<organism evidence="1 2">
    <name type="scientific">Fragilariopsis cylindrus CCMP1102</name>
    <dbReference type="NCBI Taxonomy" id="635003"/>
    <lineage>
        <taxon>Eukaryota</taxon>
        <taxon>Sar</taxon>
        <taxon>Stramenopiles</taxon>
        <taxon>Ochrophyta</taxon>
        <taxon>Bacillariophyta</taxon>
        <taxon>Bacillariophyceae</taxon>
        <taxon>Bacillariophycidae</taxon>
        <taxon>Bacillariales</taxon>
        <taxon>Bacillariaceae</taxon>
        <taxon>Fragilariopsis</taxon>
    </lineage>
</organism>
<keyword evidence="2" id="KW-1185">Reference proteome</keyword>
<evidence type="ECO:0000313" key="2">
    <source>
        <dbReference type="Proteomes" id="UP000095751"/>
    </source>
</evidence>
<dbReference type="Proteomes" id="UP000095751">
    <property type="component" value="Unassembled WGS sequence"/>
</dbReference>
<accession>A0A1E7EW74</accession>
<dbReference type="InParanoid" id="A0A1E7EW74"/>
<proteinExistence type="predicted"/>
<dbReference type="KEGG" id="fcy:FRACYDRAFT_271211"/>
<evidence type="ECO:0000313" key="1">
    <source>
        <dbReference type="EMBL" id="OEU10116.1"/>
    </source>
</evidence>
<dbReference type="EMBL" id="KV784373">
    <property type="protein sequence ID" value="OEU10116.1"/>
    <property type="molecule type" value="Genomic_DNA"/>
</dbReference>